<dbReference type="InterPro" id="IPR036855">
    <property type="entry name" value="Znf_CCCH_sf"/>
</dbReference>
<reference evidence="8 9" key="1">
    <citation type="submission" date="2019-09" db="EMBL/GenBank/DDBJ databases">
        <title>Bird 10,000 Genomes (B10K) Project - Family phase.</title>
        <authorList>
            <person name="Zhang G."/>
        </authorList>
    </citation>
    <scope>NUCLEOTIDE SEQUENCE [LARGE SCALE GENOMIC DNA]</scope>
    <source>
        <strain evidence="8">B10K-DU-029-36</strain>
        <tissue evidence="8">Muscle</tissue>
    </source>
</reference>
<dbReference type="PANTHER" id="PTHR12930:SF0">
    <property type="entry name" value="RING FINGER PROTEIN 113B"/>
    <property type="match status" value="1"/>
</dbReference>
<comment type="caution">
    <text evidence="8">The sequence shown here is derived from an EMBL/GenBank/DDBJ whole genome shotgun (WGS) entry which is preliminary data.</text>
</comment>
<dbReference type="Proteomes" id="UP000557196">
    <property type="component" value="Unassembled WGS sequence"/>
</dbReference>
<gene>
    <name evidence="8" type="primary">Rnf113a_0</name>
    <name evidence="8" type="ORF">ALERUF_R14493</name>
</gene>
<evidence type="ECO:0000256" key="1">
    <source>
        <dbReference type="ARBA" id="ARBA00022723"/>
    </source>
</evidence>
<dbReference type="GO" id="GO:0005684">
    <property type="term" value="C:U2-type spliceosomal complex"/>
    <property type="evidence" value="ECO:0007669"/>
    <property type="project" value="TreeGrafter"/>
</dbReference>
<evidence type="ECO:0000259" key="7">
    <source>
        <dbReference type="PROSITE" id="PS50103"/>
    </source>
</evidence>
<dbReference type="GO" id="GO:0034247">
    <property type="term" value="P:snoRNA splicing"/>
    <property type="evidence" value="ECO:0007669"/>
    <property type="project" value="TreeGrafter"/>
</dbReference>
<sequence>VCSSVFKKRVRAAGKGRRKRPGSDRERESSGEESGTVVREERWWDTPNPVIQQTRCSARERMEYVPSSSEDEDPAKEIRVTYKSTRSVKPVGPEDMGATAVYELDTEKDAQATFLQEELRGKEDGKIYWGINNCQKYVKPKDTSMGNASSGTVRKGPIRAPEHLRATVRWDCRPDACKGYRESGLCGFGDSCKFPHDRSERKHGRQIERELGKANNGDESSEVSSHEEGTPPKCSICRGSFKSPVVTRCRHCFWESCALQRYRKSQRCCVCDEQTNGVFSPAKK</sequence>
<feature type="compositionally biased region" description="Basic and acidic residues" evidence="5">
    <location>
        <begin position="195"/>
        <end position="212"/>
    </location>
</feature>
<dbReference type="PROSITE" id="PS50103">
    <property type="entry name" value="ZF_C3H1"/>
    <property type="match status" value="1"/>
</dbReference>
<feature type="region of interest" description="Disordered" evidence="5">
    <location>
        <begin position="1"/>
        <end position="41"/>
    </location>
</feature>
<keyword evidence="2 4" id="KW-0863">Zinc-finger</keyword>
<dbReference type="EMBL" id="VZTH01000249">
    <property type="protein sequence ID" value="NXC51622.1"/>
    <property type="molecule type" value="Genomic_DNA"/>
</dbReference>
<evidence type="ECO:0000259" key="6">
    <source>
        <dbReference type="PROSITE" id="PS50089"/>
    </source>
</evidence>
<dbReference type="GO" id="GO:0008270">
    <property type="term" value="F:zinc ion binding"/>
    <property type="evidence" value="ECO:0007669"/>
    <property type="project" value="UniProtKB-KW"/>
</dbReference>
<feature type="compositionally biased region" description="Basic and acidic residues" evidence="5">
    <location>
        <begin position="21"/>
        <end position="30"/>
    </location>
</feature>
<feature type="domain" description="RING-type" evidence="6">
    <location>
        <begin position="234"/>
        <end position="272"/>
    </location>
</feature>
<dbReference type="InterPro" id="IPR001841">
    <property type="entry name" value="Znf_RING"/>
</dbReference>
<evidence type="ECO:0000256" key="5">
    <source>
        <dbReference type="SAM" id="MobiDB-lite"/>
    </source>
</evidence>
<protein>
    <submittedName>
        <fullName evidence="8">R113A protein</fullName>
    </submittedName>
</protein>
<feature type="non-terminal residue" evidence="8">
    <location>
        <position position="284"/>
    </location>
</feature>
<dbReference type="InterPro" id="IPR013083">
    <property type="entry name" value="Znf_RING/FYVE/PHD"/>
</dbReference>
<keyword evidence="9" id="KW-1185">Reference proteome</keyword>
<keyword evidence="1 4" id="KW-0479">Metal-binding</keyword>
<evidence type="ECO:0000256" key="2">
    <source>
        <dbReference type="ARBA" id="ARBA00022771"/>
    </source>
</evidence>
<dbReference type="InterPro" id="IPR000571">
    <property type="entry name" value="Znf_CCCH"/>
</dbReference>
<name>A0A7K8H5S8_9CORV</name>
<proteinExistence type="predicted"/>
<evidence type="ECO:0000256" key="3">
    <source>
        <dbReference type="ARBA" id="ARBA00022833"/>
    </source>
</evidence>
<feature type="region of interest" description="Disordered" evidence="5">
    <location>
        <begin position="195"/>
        <end position="232"/>
    </location>
</feature>
<dbReference type="SUPFAM" id="SSF90229">
    <property type="entry name" value="CCCH zinc finger"/>
    <property type="match status" value="1"/>
</dbReference>
<dbReference type="PANTHER" id="PTHR12930">
    <property type="entry name" value="ZINC FINGER PROTEIN 183"/>
    <property type="match status" value="1"/>
</dbReference>
<accession>A0A7K8H5S8</accession>
<dbReference type="AlphaFoldDB" id="A0A7K8H5S8"/>
<dbReference type="Gene3D" id="3.30.40.10">
    <property type="entry name" value="Zinc/RING finger domain, C3HC4 (zinc finger)"/>
    <property type="match status" value="1"/>
</dbReference>
<dbReference type="SUPFAM" id="SSF57850">
    <property type="entry name" value="RING/U-box"/>
    <property type="match status" value="1"/>
</dbReference>
<feature type="zinc finger region" description="C3H1-type" evidence="4">
    <location>
        <begin position="171"/>
        <end position="199"/>
    </location>
</feature>
<feature type="compositionally biased region" description="Basic residues" evidence="5">
    <location>
        <begin position="1"/>
        <end position="20"/>
    </location>
</feature>
<evidence type="ECO:0000313" key="9">
    <source>
        <dbReference type="Proteomes" id="UP000557196"/>
    </source>
</evidence>
<keyword evidence="3 4" id="KW-0862">Zinc</keyword>
<evidence type="ECO:0000256" key="4">
    <source>
        <dbReference type="PROSITE-ProRule" id="PRU00723"/>
    </source>
</evidence>
<feature type="non-terminal residue" evidence="8">
    <location>
        <position position="1"/>
    </location>
</feature>
<dbReference type="CDD" id="cd16539">
    <property type="entry name" value="RING-HC_RNF113A_B"/>
    <property type="match status" value="1"/>
</dbReference>
<feature type="domain" description="C3H1-type" evidence="7">
    <location>
        <begin position="171"/>
        <end position="199"/>
    </location>
</feature>
<organism evidence="8 9">
    <name type="scientific">Aleadryas rufinucha</name>
    <name type="common">rufous-naped whistler</name>
    <dbReference type="NCBI Taxonomy" id="461220"/>
    <lineage>
        <taxon>Eukaryota</taxon>
        <taxon>Metazoa</taxon>
        <taxon>Chordata</taxon>
        <taxon>Craniata</taxon>
        <taxon>Vertebrata</taxon>
        <taxon>Euteleostomi</taxon>
        <taxon>Archelosauria</taxon>
        <taxon>Archosauria</taxon>
        <taxon>Dinosauria</taxon>
        <taxon>Saurischia</taxon>
        <taxon>Theropoda</taxon>
        <taxon>Coelurosauria</taxon>
        <taxon>Aves</taxon>
        <taxon>Neognathae</taxon>
        <taxon>Neoaves</taxon>
        <taxon>Telluraves</taxon>
        <taxon>Australaves</taxon>
        <taxon>Passeriformes</taxon>
        <taxon>Corvoidea</taxon>
        <taxon>Pachycephalidae</taxon>
        <taxon>Aleadryas</taxon>
    </lineage>
</organism>
<evidence type="ECO:0000313" key="8">
    <source>
        <dbReference type="EMBL" id="NXC51622.1"/>
    </source>
</evidence>
<dbReference type="InterPro" id="IPR039971">
    <property type="entry name" value="CWC24-like"/>
</dbReference>
<dbReference type="PROSITE" id="PS50089">
    <property type="entry name" value="ZF_RING_2"/>
    <property type="match status" value="1"/>
</dbReference>